<evidence type="ECO:0000259" key="2">
    <source>
        <dbReference type="Pfam" id="PF20499"/>
    </source>
</evidence>
<evidence type="ECO:0000256" key="1">
    <source>
        <dbReference type="SAM" id="MobiDB-lite"/>
    </source>
</evidence>
<accession>A0AAD4BCK4</accession>
<evidence type="ECO:0000313" key="3">
    <source>
        <dbReference type="EMBL" id="KAF8419486.1"/>
    </source>
</evidence>
<dbReference type="PANTHER" id="PTHR47773:SF1">
    <property type="entry name" value="C2H2-TYPE DOMAIN-CONTAINING PROTEIN"/>
    <property type="match status" value="1"/>
</dbReference>
<feature type="compositionally biased region" description="Polar residues" evidence="1">
    <location>
        <begin position="1315"/>
        <end position="1324"/>
    </location>
</feature>
<evidence type="ECO:0000313" key="4">
    <source>
        <dbReference type="Proteomes" id="UP001194468"/>
    </source>
</evidence>
<dbReference type="GO" id="GO:0003676">
    <property type="term" value="F:nucleic acid binding"/>
    <property type="evidence" value="ECO:0007669"/>
    <property type="project" value="InterPro"/>
</dbReference>
<organism evidence="3 4">
    <name type="scientific">Boletus edulis BED1</name>
    <dbReference type="NCBI Taxonomy" id="1328754"/>
    <lineage>
        <taxon>Eukaryota</taxon>
        <taxon>Fungi</taxon>
        <taxon>Dikarya</taxon>
        <taxon>Basidiomycota</taxon>
        <taxon>Agaricomycotina</taxon>
        <taxon>Agaricomycetes</taxon>
        <taxon>Agaricomycetidae</taxon>
        <taxon>Boletales</taxon>
        <taxon>Boletineae</taxon>
        <taxon>Boletaceae</taxon>
        <taxon>Boletoideae</taxon>
        <taxon>Boletus</taxon>
    </lineage>
</organism>
<dbReference type="Pfam" id="PF20499">
    <property type="entry name" value="DUF6729"/>
    <property type="match status" value="1"/>
</dbReference>
<feature type="domain" description="DUF6729" evidence="2">
    <location>
        <begin position="220"/>
        <end position="374"/>
    </location>
</feature>
<feature type="region of interest" description="Disordered" evidence="1">
    <location>
        <begin position="1"/>
        <end position="101"/>
    </location>
</feature>
<comment type="caution">
    <text evidence="3">The sequence shown here is derived from an EMBL/GenBank/DDBJ whole genome shotgun (WGS) entry which is preliminary data.</text>
</comment>
<dbReference type="Proteomes" id="UP001194468">
    <property type="component" value="Unassembled WGS sequence"/>
</dbReference>
<dbReference type="SUPFAM" id="SSF53098">
    <property type="entry name" value="Ribonuclease H-like"/>
    <property type="match status" value="1"/>
</dbReference>
<proteinExistence type="predicted"/>
<name>A0AAD4BCK4_BOLED</name>
<feature type="region of interest" description="Disordered" evidence="1">
    <location>
        <begin position="130"/>
        <end position="162"/>
    </location>
</feature>
<protein>
    <recommendedName>
        <fullName evidence="2">DUF6729 domain-containing protein</fullName>
    </recommendedName>
</protein>
<keyword evidence="4" id="KW-1185">Reference proteome</keyword>
<feature type="region of interest" description="Disordered" evidence="1">
    <location>
        <begin position="1306"/>
        <end position="1349"/>
    </location>
</feature>
<feature type="compositionally biased region" description="Polar residues" evidence="1">
    <location>
        <begin position="27"/>
        <end position="46"/>
    </location>
</feature>
<gene>
    <name evidence="3" type="ORF">L210DRAFT_3766619</name>
</gene>
<feature type="region of interest" description="Disordered" evidence="1">
    <location>
        <begin position="1234"/>
        <end position="1263"/>
    </location>
</feature>
<reference evidence="3" key="1">
    <citation type="submission" date="2019-10" db="EMBL/GenBank/DDBJ databases">
        <authorList>
            <consortium name="DOE Joint Genome Institute"/>
            <person name="Kuo A."/>
            <person name="Miyauchi S."/>
            <person name="Kiss E."/>
            <person name="Drula E."/>
            <person name="Kohler A."/>
            <person name="Sanchez-Garcia M."/>
            <person name="Andreopoulos B."/>
            <person name="Barry K.W."/>
            <person name="Bonito G."/>
            <person name="Buee M."/>
            <person name="Carver A."/>
            <person name="Chen C."/>
            <person name="Cichocki N."/>
            <person name="Clum A."/>
            <person name="Culley D."/>
            <person name="Crous P.W."/>
            <person name="Fauchery L."/>
            <person name="Girlanda M."/>
            <person name="Hayes R."/>
            <person name="Keri Z."/>
            <person name="LaButti K."/>
            <person name="Lipzen A."/>
            <person name="Lombard V."/>
            <person name="Magnuson J."/>
            <person name="Maillard F."/>
            <person name="Morin E."/>
            <person name="Murat C."/>
            <person name="Nolan M."/>
            <person name="Ohm R."/>
            <person name="Pangilinan J."/>
            <person name="Pereira M."/>
            <person name="Perotto S."/>
            <person name="Peter M."/>
            <person name="Riley R."/>
            <person name="Sitrit Y."/>
            <person name="Stielow B."/>
            <person name="Szollosi G."/>
            <person name="Zifcakova L."/>
            <person name="Stursova M."/>
            <person name="Spatafora J.W."/>
            <person name="Tedersoo L."/>
            <person name="Vaario L.-M."/>
            <person name="Yamada A."/>
            <person name="Yan M."/>
            <person name="Wang P."/>
            <person name="Xu J."/>
            <person name="Bruns T."/>
            <person name="Baldrian P."/>
            <person name="Vilgalys R."/>
            <person name="Henrissat B."/>
            <person name="Grigoriev I.V."/>
            <person name="Hibbett D."/>
            <person name="Nagy L.G."/>
            <person name="Martin F.M."/>
        </authorList>
    </citation>
    <scope>NUCLEOTIDE SEQUENCE</scope>
    <source>
        <strain evidence="3">BED1</strain>
    </source>
</reference>
<reference evidence="3" key="2">
    <citation type="journal article" date="2020" name="Nat. Commun.">
        <title>Large-scale genome sequencing of mycorrhizal fungi provides insights into the early evolution of symbiotic traits.</title>
        <authorList>
            <person name="Miyauchi S."/>
            <person name="Kiss E."/>
            <person name="Kuo A."/>
            <person name="Drula E."/>
            <person name="Kohler A."/>
            <person name="Sanchez-Garcia M."/>
            <person name="Morin E."/>
            <person name="Andreopoulos B."/>
            <person name="Barry K.W."/>
            <person name="Bonito G."/>
            <person name="Buee M."/>
            <person name="Carver A."/>
            <person name="Chen C."/>
            <person name="Cichocki N."/>
            <person name="Clum A."/>
            <person name="Culley D."/>
            <person name="Crous P.W."/>
            <person name="Fauchery L."/>
            <person name="Girlanda M."/>
            <person name="Hayes R.D."/>
            <person name="Keri Z."/>
            <person name="LaButti K."/>
            <person name="Lipzen A."/>
            <person name="Lombard V."/>
            <person name="Magnuson J."/>
            <person name="Maillard F."/>
            <person name="Murat C."/>
            <person name="Nolan M."/>
            <person name="Ohm R.A."/>
            <person name="Pangilinan J."/>
            <person name="Pereira M.F."/>
            <person name="Perotto S."/>
            <person name="Peter M."/>
            <person name="Pfister S."/>
            <person name="Riley R."/>
            <person name="Sitrit Y."/>
            <person name="Stielow J.B."/>
            <person name="Szollosi G."/>
            <person name="Zifcakova L."/>
            <person name="Stursova M."/>
            <person name="Spatafora J.W."/>
            <person name="Tedersoo L."/>
            <person name="Vaario L.M."/>
            <person name="Yamada A."/>
            <person name="Yan M."/>
            <person name="Wang P."/>
            <person name="Xu J."/>
            <person name="Bruns T."/>
            <person name="Baldrian P."/>
            <person name="Vilgalys R."/>
            <person name="Dunand C."/>
            <person name="Henrissat B."/>
            <person name="Grigoriev I.V."/>
            <person name="Hibbett D."/>
            <person name="Nagy L.G."/>
            <person name="Martin F.M."/>
        </authorList>
    </citation>
    <scope>NUCLEOTIDE SEQUENCE</scope>
    <source>
        <strain evidence="3">BED1</strain>
    </source>
</reference>
<dbReference type="InterPro" id="IPR046616">
    <property type="entry name" value="DUF6729"/>
</dbReference>
<dbReference type="Gene3D" id="3.30.420.10">
    <property type="entry name" value="Ribonuclease H-like superfamily/Ribonuclease H"/>
    <property type="match status" value="1"/>
</dbReference>
<sequence>MACRPHAVRDVSRSQTPLCPQPPPDSDVSSMILNDDPTTGNDNDANSGPDLQGGDEGLGDASDESAMHNGSHPQAVSYPRPSEHAPVHNHSSSARRCFPVPDNPYGSDVAAASVLDSLDEDVEDEDEVAELDQEFSSWHDDDCPAAEDDDPSGPSRDGCPRSSLPTWLKNHYYQLRDRLVSEMKRNSSHMPTCYDQFTFFDGPENRFLAARSSYDGSAAGIFHQPRYFIWLPHLLVDRIPCPACKAACRTGTKAATVYLQKHGFVNSPRRVVGLEENIFIVGYHYHCGHQSCGKNYQSWSPAILRMLPNIISDQFPFRLTHRCGLTDQLASLLREAFRGGVSPCVFTTLVRAMHYHHFDQLRCQFLEMIADHNMGSLRDCWTSKRPFGEFGDLDGYAGYVPSERYFGQFYDAMVEEEAPELQHIISSRPANVLKHDHSFKVIKRMKRHGGVPFFSALHTFLNEYSEIHGMTFTPSKGHDGWAPVLQAILPSLREYGHPEPKVIFTDNVRADKDKLLSIFPSLSMGVTPVERLASLKPLTFPSDWEVIHLTNTHQVNLRFNIIMSHHSDSSPVIVGFTMYWPINTSSGVSGPVALLAFTYQKIVYLVQTIHFLQDGHLSLPHALTAFLQSSAYVKVGLNIAANLKQLSADCIKPISATPFSGHQDLGFLATSQNAAPHGSTSLSVLCSLILHHQLKVDPQICISPAWGQPCLRSDFVDHAALEAFAVWSIYTVLQQMDTPQAVTHLTAGGTKVTMFAPDGREIAHGVIALDRPAAFRGVNVTPTRALMVVQEVLVPAYLISPTLTPSHQPMALSTFGAVPFILLCQANHLRTSSQATSSQLEQQPLGSALPDWSLLLSQTPTVATGPEAESCFENNPIDIVEGQFAYAAIFLTDPDDKRAVEAFLQKSNMTFEMKLMSKPKWVLARVRRYVPPPEILFSRVAAVIKTFGPLKDSTTGHPLFTEKAWEVTRSILEHIRNGHYSDPPGISLYFEIGKDKNGLTMYRCIRGTNDLEGGVHQNLIRRFTSFNVSPHRAINMLLDYAVGTENRTGKSYIGHFDIRLKNRVASLVEMTAGYFNQDPSSGHGKWVNGNNYKHTNESFGVLPFTKSVQRKLSMLPYHHTFAQEQKIHHRYLSERQETRFAVLPIHTRSERALFQLYADTSPHFSSSSGPNFTLLASDMNSHADGHTIFYKLPEHLKSYYKTWLDYLNEKTSTNLSVSATKHIRILLQASQTGMPHTIPTAQPRPLENTVAPPSIASNHDPNPWNLHKTLVDHRLTQSALQYHYGDAFKPASSAIPSLTALPLRKRPAASESELPESTNHSTSGLIERPGKKQKPSGGDSDCTGTESSNLKKRRDRRCKHCFSTGCMGHWAVQKCPVFQHRAMGAT</sequence>
<dbReference type="PANTHER" id="PTHR47773">
    <property type="entry name" value="SI:DKEY-9I5.2-RELATED"/>
    <property type="match status" value="1"/>
</dbReference>
<dbReference type="InterPro" id="IPR012337">
    <property type="entry name" value="RNaseH-like_sf"/>
</dbReference>
<dbReference type="InterPro" id="IPR036397">
    <property type="entry name" value="RNaseH_sf"/>
</dbReference>
<dbReference type="EMBL" id="WHUW01000175">
    <property type="protein sequence ID" value="KAF8419486.1"/>
    <property type="molecule type" value="Genomic_DNA"/>
</dbReference>